<dbReference type="HAMAP" id="MF_00385">
    <property type="entry name" value="Ribosomal_bS16"/>
    <property type="match status" value="1"/>
</dbReference>
<organism evidence="4 5">
    <name type="scientific">Candidatus Roizmanbacteria bacterium CG10_big_fil_rev_8_21_14_0_10_39_6</name>
    <dbReference type="NCBI Taxonomy" id="1974853"/>
    <lineage>
        <taxon>Bacteria</taxon>
        <taxon>Candidatus Roizmaniibacteriota</taxon>
    </lineage>
</organism>
<dbReference type="Pfam" id="PF00886">
    <property type="entry name" value="Ribosomal_S16"/>
    <property type="match status" value="1"/>
</dbReference>
<keyword evidence="2 3" id="KW-0687">Ribonucleoprotein</keyword>
<evidence type="ECO:0000256" key="1">
    <source>
        <dbReference type="ARBA" id="ARBA00022980"/>
    </source>
</evidence>
<keyword evidence="1 3" id="KW-0689">Ribosomal protein</keyword>
<evidence type="ECO:0000313" key="5">
    <source>
        <dbReference type="Proteomes" id="UP000229554"/>
    </source>
</evidence>
<dbReference type="GO" id="GO:0005737">
    <property type="term" value="C:cytoplasm"/>
    <property type="evidence" value="ECO:0007669"/>
    <property type="project" value="UniProtKB-ARBA"/>
</dbReference>
<dbReference type="InterPro" id="IPR023803">
    <property type="entry name" value="Ribosomal_bS16_dom_sf"/>
</dbReference>
<dbReference type="GO" id="GO:0006412">
    <property type="term" value="P:translation"/>
    <property type="evidence" value="ECO:0007669"/>
    <property type="project" value="UniProtKB-UniRule"/>
</dbReference>
<sequence length="77" mass="9007">MSVKIRLMRVGKKHSPKYRIIVIDERKKRDGRYIEQVGFYDPFTQPHTVTVDNVKIKSWIDKGAQLSEGARKLLAHK</sequence>
<dbReference type="AlphaFoldDB" id="A0A2M8KR04"/>
<dbReference type="GO" id="GO:0003735">
    <property type="term" value="F:structural constituent of ribosome"/>
    <property type="evidence" value="ECO:0007669"/>
    <property type="project" value="InterPro"/>
</dbReference>
<dbReference type="PANTHER" id="PTHR12919">
    <property type="entry name" value="30S RIBOSOMAL PROTEIN S16"/>
    <property type="match status" value="1"/>
</dbReference>
<dbReference type="GO" id="GO:0015935">
    <property type="term" value="C:small ribosomal subunit"/>
    <property type="evidence" value="ECO:0007669"/>
    <property type="project" value="TreeGrafter"/>
</dbReference>
<reference evidence="5" key="1">
    <citation type="submission" date="2017-09" db="EMBL/GenBank/DDBJ databases">
        <title>Depth-based differentiation of microbial function through sediment-hosted aquifers and enrichment of novel symbionts in the deep terrestrial subsurface.</title>
        <authorList>
            <person name="Probst A.J."/>
            <person name="Ladd B."/>
            <person name="Jarett J.K."/>
            <person name="Geller-Mcgrath D.E."/>
            <person name="Sieber C.M.K."/>
            <person name="Emerson J.B."/>
            <person name="Anantharaman K."/>
            <person name="Thomas B.C."/>
            <person name="Malmstrom R."/>
            <person name="Stieglmeier M."/>
            <person name="Klingl A."/>
            <person name="Woyke T."/>
            <person name="Ryan C.M."/>
            <person name="Banfield J.F."/>
        </authorList>
    </citation>
    <scope>NUCLEOTIDE SEQUENCE [LARGE SCALE GENOMIC DNA]</scope>
</reference>
<comment type="similarity">
    <text evidence="3">Belongs to the bacterial ribosomal protein bS16 family.</text>
</comment>
<dbReference type="EMBL" id="PFED01000219">
    <property type="protein sequence ID" value="PJE62354.1"/>
    <property type="molecule type" value="Genomic_DNA"/>
</dbReference>
<proteinExistence type="inferred from homology"/>
<dbReference type="PANTHER" id="PTHR12919:SF20">
    <property type="entry name" value="SMALL RIBOSOMAL SUBUNIT PROTEIN BS16M"/>
    <property type="match status" value="1"/>
</dbReference>
<dbReference type="Proteomes" id="UP000229554">
    <property type="component" value="Unassembled WGS sequence"/>
</dbReference>
<gene>
    <name evidence="3 4" type="primary">rpsP</name>
    <name evidence="4" type="ORF">COU88_05395</name>
</gene>
<evidence type="ECO:0000313" key="4">
    <source>
        <dbReference type="EMBL" id="PJE62354.1"/>
    </source>
</evidence>
<comment type="caution">
    <text evidence="4">The sequence shown here is derived from an EMBL/GenBank/DDBJ whole genome shotgun (WGS) entry which is preliminary data.</text>
</comment>
<dbReference type="Gene3D" id="3.30.1320.10">
    <property type="match status" value="1"/>
</dbReference>
<dbReference type="SUPFAM" id="SSF54565">
    <property type="entry name" value="Ribosomal protein S16"/>
    <property type="match status" value="1"/>
</dbReference>
<accession>A0A2M8KR04</accession>
<name>A0A2M8KR04_9BACT</name>
<evidence type="ECO:0000256" key="2">
    <source>
        <dbReference type="ARBA" id="ARBA00023274"/>
    </source>
</evidence>
<evidence type="ECO:0000256" key="3">
    <source>
        <dbReference type="HAMAP-Rule" id="MF_00385"/>
    </source>
</evidence>
<dbReference type="InterPro" id="IPR000307">
    <property type="entry name" value="Ribosomal_bS16"/>
</dbReference>
<dbReference type="NCBIfam" id="TIGR00002">
    <property type="entry name" value="S16"/>
    <property type="match status" value="1"/>
</dbReference>
<protein>
    <recommendedName>
        <fullName evidence="3">Small ribosomal subunit protein bS16</fullName>
    </recommendedName>
</protein>